<protein>
    <submittedName>
        <fullName evidence="1">Uncharacterized protein</fullName>
    </submittedName>
</protein>
<accession>A0A1G9IRD4</accession>
<proteinExistence type="predicted"/>
<reference evidence="1 2" key="1">
    <citation type="submission" date="2016-10" db="EMBL/GenBank/DDBJ databases">
        <authorList>
            <person name="de Groot N.N."/>
        </authorList>
    </citation>
    <scope>NUCLEOTIDE SEQUENCE [LARGE SCALE GENOMIC DNA]</scope>
    <source>
        <strain evidence="1 2">CGMCC 4.5727</strain>
    </source>
</reference>
<dbReference type="AlphaFoldDB" id="A0A1G9IRD4"/>
<organism evidence="1 2">
    <name type="scientific">Streptomyces indicus</name>
    <dbReference type="NCBI Taxonomy" id="417292"/>
    <lineage>
        <taxon>Bacteria</taxon>
        <taxon>Bacillati</taxon>
        <taxon>Actinomycetota</taxon>
        <taxon>Actinomycetes</taxon>
        <taxon>Kitasatosporales</taxon>
        <taxon>Streptomycetaceae</taxon>
        <taxon>Streptomyces</taxon>
    </lineage>
</organism>
<dbReference type="EMBL" id="FNFF01000025">
    <property type="protein sequence ID" value="SDL27424.1"/>
    <property type="molecule type" value="Genomic_DNA"/>
</dbReference>
<evidence type="ECO:0000313" key="2">
    <source>
        <dbReference type="Proteomes" id="UP000199155"/>
    </source>
</evidence>
<dbReference type="STRING" id="417292.SAMN05421806_1258"/>
<keyword evidence="2" id="KW-1185">Reference proteome</keyword>
<name>A0A1G9IRD4_9ACTN</name>
<dbReference type="Proteomes" id="UP000199155">
    <property type="component" value="Unassembled WGS sequence"/>
</dbReference>
<sequence>MLCHSASVTETEMMQRVIAILTQAKVTADGLSEDEAFEDLNSDTQLIGQLIRETLDFDSIVVGSNDPQDVANAVADALTERVGLLASCFVAAFVHLASHYDAGDGSSARVLQQFALAWELDESD</sequence>
<evidence type="ECO:0000313" key="1">
    <source>
        <dbReference type="EMBL" id="SDL27424.1"/>
    </source>
</evidence>
<gene>
    <name evidence="1" type="ORF">SAMN05421806_1258</name>
</gene>